<dbReference type="PIRSF" id="PIRSF000137">
    <property type="entry name" value="Alcohol_oxidase"/>
    <property type="match status" value="1"/>
</dbReference>
<dbReference type="Pfam" id="PF00732">
    <property type="entry name" value="GMC_oxred_N"/>
    <property type="match status" value="1"/>
</dbReference>
<keyword evidence="3" id="KW-0285">Flavoprotein</keyword>
<dbReference type="InterPro" id="IPR036188">
    <property type="entry name" value="FAD/NAD-bd_sf"/>
</dbReference>
<keyword evidence="4" id="KW-0274">FAD</keyword>
<feature type="active site" description="Proton donor" evidence="5">
    <location>
        <position position="610"/>
    </location>
</feature>
<evidence type="ECO:0000256" key="5">
    <source>
        <dbReference type="PIRSR" id="PIRSR000137-1"/>
    </source>
</evidence>
<dbReference type="AlphaFoldDB" id="S7Q3T8"/>
<dbReference type="OMA" id="MTPNIPK"/>
<evidence type="ECO:0000259" key="6">
    <source>
        <dbReference type="PROSITE" id="PS00624"/>
    </source>
</evidence>
<dbReference type="GeneID" id="19302132"/>
<comment type="cofactor">
    <cofactor evidence="1">
        <name>FAD</name>
        <dbReference type="ChEBI" id="CHEBI:57692"/>
    </cofactor>
</comment>
<evidence type="ECO:0000313" key="8">
    <source>
        <dbReference type="Proteomes" id="UP000030669"/>
    </source>
</evidence>
<dbReference type="EMBL" id="KB469304">
    <property type="protein sequence ID" value="EPQ54207.1"/>
    <property type="molecule type" value="Genomic_DNA"/>
</dbReference>
<dbReference type="SUPFAM" id="SSF54373">
    <property type="entry name" value="FAD-linked reductases, C-terminal domain"/>
    <property type="match status" value="1"/>
</dbReference>
<dbReference type="PROSITE" id="PS00624">
    <property type="entry name" value="GMC_OXRED_2"/>
    <property type="match status" value="1"/>
</dbReference>
<dbReference type="InterPro" id="IPR000172">
    <property type="entry name" value="GMC_OxRdtase_N"/>
</dbReference>
<dbReference type="OrthoDB" id="269227at2759"/>
<dbReference type="Pfam" id="PF05199">
    <property type="entry name" value="GMC_oxred_C"/>
    <property type="match status" value="1"/>
</dbReference>
<dbReference type="HOGENOM" id="CLU_002865_7_2_1"/>
<sequence length="675" mass="72921">MSSLSSRTSALRADLQALLSALQVLGWRLRRRRAVIVGLAAAVSLLLIRRAKRKRDYFIRDLGLVGKGLPRQAGEGTSIVNNAPEYDVIIVGGGTAGCVLASRLSEDPTVRVLLLEAGGSGVNLPFTRIPAAYSRLFHTKHDYGLHTVPQSEAGGRSRYWPRGKMLGGCSSINAMMFQCGAPSDYDEWARLGGEEASSWSYKNLQKYFLKFEKFSPSKSFASVDSSLRGAAGPIQTGYFGNFSRFSSSFVEACKEVGIPYRPDINTASGTLGTSKSSQTPAFNVYLTVTYIDSTGSRVSTESAYLTEHVLRRPNLKVAIHATTTKVLLESVNGDTRAVGVEFAQSEHGTRFVARARKEVVLSAGAVHTPQILMLSGIGPAEQLAQHLIPVLVDLPGVGQNLIDHPVVDVNFHAKRGESINYVGKPQGVYEIVKTLGATLQYLVTRKGPLTTNVGESAAFVRSSDAALFPPVEYGQPPEDATSGPDAPDIELFATPVAYKEHGYAPLPQPSGELVALHAVLLRPTSKGSISLRSSNPFKPPVIDPRYLDTQHDVDVLVRALQLLGRLVRTNPLASVLRQSGTHPELDHRLHELSAEQLQKIVRDRVETLYHPTSTARMMPRDQGGVVDASLRVHGVPNLRVVDASIFPNIIAGHTAAPVIAVAEKAADLIRTALKA</sequence>
<dbReference type="SUPFAM" id="SSF51905">
    <property type="entry name" value="FAD/NAD(P)-binding domain"/>
    <property type="match status" value="1"/>
</dbReference>
<evidence type="ECO:0000256" key="3">
    <source>
        <dbReference type="ARBA" id="ARBA00022630"/>
    </source>
</evidence>
<dbReference type="InterPro" id="IPR007867">
    <property type="entry name" value="GMC_OxRtase_C"/>
</dbReference>
<dbReference type="Proteomes" id="UP000030669">
    <property type="component" value="Unassembled WGS sequence"/>
</dbReference>
<evidence type="ECO:0000256" key="2">
    <source>
        <dbReference type="ARBA" id="ARBA00010790"/>
    </source>
</evidence>
<dbReference type="Gene3D" id="3.30.560.10">
    <property type="entry name" value="Glucose Oxidase, domain 3"/>
    <property type="match status" value="1"/>
</dbReference>
<gene>
    <name evidence="7" type="ORF">GLOTRDRAFT_130589</name>
</gene>
<dbReference type="PANTHER" id="PTHR11552">
    <property type="entry name" value="GLUCOSE-METHANOL-CHOLINE GMC OXIDOREDUCTASE"/>
    <property type="match status" value="1"/>
</dbReference>
<feature type="domain" description="Glucose-methanol-choline oxidoreductase N-terminal" evidence="6">
    <location>
        <begin position="364"/>
        <end position="378"/>
    </location>
</feature>
<dbReference type="STRING" id="670483.S7Q3T8"/>
<feature type="active site" description="Proton acceptor" evidence="5">
    <location>
        <position position="653"/>
    </location>
</feature>
<keyword evidence="8" id="KW-1185">Reference proteome</keyword>
<proteinExistence type="inferred from homology"/>
<evidence type="ECO:0000256" key="4">
    <source>
        <dbReference type="ARBA" id="ARBA00022827"/>
    </source>
</evidence>
<dbReference type="RefSeq" id="XP_007867516.1">
    <property type="nucleotide sequence ID" value="XM_007869325.1"/>
</dbReference>
<dbReference type="InterPro" id="IPR012132">
    <property type="entry name" value="GMC_OxRdtase"/>
</dbReference>
<accession>S7Q3T8</accession>
<name>S7Q3T8_GLOTA</name>
<evidence type="ECO:0000256" key="1">
    <source>
        <dbReference type="ARBA" id="ARBA00001974"/>
    </source>
</evidence>
<dbReference type="eggNOG" id="KOG1238">
    <property type="taxonomic scope" value="Eukaryota"/>
</dbReference>
<dbReference type="GO" id="GO:0016614">
    <property type="term" value="F:oxidoreductase activity, acting on CH-OH group of donors"/>
    <property type="evidence" value="ECO:0007669"/>
    <property type="project" value="InterPro"/>
</dbReference>
<comment type="similarity">
    <text evidence="2">Belongs to the GMC oxidoreductase family.</text>
</comment>
<reference evidence="7 8" key="1">
    <citation type="journal article" date="2012" name="Science">
        <title>The Paleozoic origin of enzymatic lignin decomposition reconstructed from 31 fungal genomes.</title>
        <authorList>
            <person name="Floudas D."/>
            <person name="Binder M."/>
            <person name="Riley R."/>
            <person name="Barry K."/>
            <person name="Blanchette R.A."/>
            <person name="Henrissat B."/>
            <person name="Martinez A.T."/>
            <person name="Otillar R."/>
            <person name="Spatafora J.W."/>
            <person name="Yadav J.S."/>
            <person name="Aerts A."/>
            <person name="Benoit I."/>
            <person name="Boyd A."/>
            <person name="Carlson A."/>
            <person name="Copeland A."/>
            <person name="Coutinho P.M."/>
            <person name="de Vries R.P."/>
            <person name="Ferreira P."/>
            <person name="Findley K."/>
            <person name="Foster B."/>
            <person name="Gaskell J."/>
            <person name="Glotzer D."/>
            <person name="Gorecki P."/>
            <person name="Heitman J."/>
            <person name="Hesse C."/>
            <person name="Hori C."/>
            <person name="Igarashi K."/>
            <person name="Jurgens J.A."/>
            <person name="Kallen N."/>
            <person name="Kersten P."/>
            <person name="Kohler A."/>
            <person name="Kuees U."/>
            <person name="Kumar T.K.A."/>
            <person name="Kuo A."/>
            <person name="LaButti K."/>
            <person name="Larrondo L.F."/>
            <person name="Lindquist E."/>
            <person name="Ling A."/>
            <person name="Lombard V."/>
            <person name="Lucas S."/>
            <person name="Lundell T."/>
            <person name="Martin R."/>
            <person name="McLaughlin D.J."/>
            <person name="Morgenstern I."/>
            <person name="Morin E."/>
            <person name="Murat C."/>
            <person name="Nagy L.G."/>
            <person name="Nolan M."/>
            <person name="Ohm R.A."/>
            <person name="Patyshakuliyeva A."/>
            <person name="Rokas A."/>
            <person name="Ruiz-Duenas F.J."/>
            <person name="Sabat G."/>
            <person name="Salamov A."/>
            <person name="Samejima M."/>
            <person name="Schmutz J."/>
            <person name="Slot J.C."/>
            <person name="St John F."/>
            <person name="Stenlid J."/>
            <person name="Sun H."/>
            <person name="Sun S."/>
            <person name="Syed K."/>
            <person name="Tsang A."/>
            <person name="Wiebenga A."/>
            <person name="Young D."/>
            <person name="Pisabarro A."/>
            <person name="Eastwood D.C."/>
            <person name="Martin F."/>
            <person name="Cullen D."/>
            <person name="Grigoriev I.V."/>
            <person name="Hibbett D.S."/>
        </authorList>
    </citation>
    <scope>NUCLEOTIDE SEQUENCE [LARGE SCALE GENOMIC DNA]</scope>
    <source>
        <strain evidence="7 8">ATCC 11539</strain>
    </source>
</reference>
<evidence type="ECO:0000313" key="7">
    <source>
        <dbReference type="EMBL" id="EPQ54207.1"/>
    </source>
</evidence>
<dbReference type="PANTHER" id="PTHR11552:SF147">
    <property type="entry name" value="CHOLINE DEHYDROGENASE, MITOCHONDRIAL"/>
    <property type="match status" value="1"/>
</dbReference>
<dbReference type="Gene3D" id="3.50.50.60">
    <property type="entry name" value="FAD/NAD(P)-binding domain"/>
    <property type="match status" value="1"/>
</dbReference>
<organism evidence="7 8">
    <name type="scientific">Gloeophyllum trabeum (strain ATCC 11539 / FP-39264 / Madison 617)</name>
    <name type="common">Brown rot fungus</name>
    <dbReference type="NCBI Taxonomy" id="670483"/>
    <lineage>
        <taxon>Eukaryota</taxon>
        <taxon>Fungi</taxon>
        <taxon>Dikarya</taxon>
        <taxon>Basidiomycota</taxon>
        <taxon>Agaricomycotina</taxon>
        <taxon>Agaricomycetes</taxon>
        <taxon>Gloeophyllales</taxon>
        <taxon>Gloeophyllaceae</taxon>
        <taxon>Gloeophyllum</taxon>
    </lineage>
</organism>
<dbReference type="GO" id="GO:0050660">
    <property type="term" value="F:flavin adenine dinucleotide binding"/>
    <property type="evidence" value="ECO:0007669"/>
    <property type="project" value="InterPro"/>
</dbReference>
<dbReference type="KEGG" id="gtr:GLOTRDRAFT_130589"/>
<protein>
    <submittedName>
        <fullName evidence="7">Alcohol oxidase</fullName>
    </submittedName>
</protein>